<dbReference type="KEGG" id="theu:HPC62_16585"/>
<dbReference type="Proteomes" id="UP000505210">
    <property type="component" value="Chromosome"/>
</dbReference>
<dbReference type="SUPFAM" id="SSF49764">
    <property type="entry name" value="HSP20-like chaperones"/>
    <property type="match status" value="1"/>
</dbReference>
<dbReference type="RefSeq" id="WP_172357484.1">
    <property type="nucleotide sequence ID" value="NZ_CP053661.1"/>
</dbReference>
<protein>
    <submittedName>
        <fullName evidence="4">Hsp20/alpha crystallin family protein</fullName>
    </submittedName>
</protein>
<dbReference type="Pfam" id="PF00011">
    <property type="entry name" value="HSP20"/>
    <property type="match status" value="1"/>
</dbReference>
<reference evidence="4 5" key="1">
    <citation type="submission" date="2020-05" db="EMBL/GenBank/DDBJ databases">
        <title>Complete genome sequence of of a novel Thermoleptolyngbya strain isolated from hot springs of Ganzi, Sichuan China.</title>
        <authorList>
            <person name="Tang J."/>
            <person name="Daroch M."/>
            <person name="Li L."/>
            <person name="Waleron K."/>
            <person name="Waleron M."/>
            <person name="Waleron M."/>
        </authorList>
    </citation>
    <scope>NUCLEOTIDE SEQUENCE [LARGE SCALE GENOMIC DNA]</scope>
    <source>
        <strain evidence="4 5">PKUAC-SCTA183</strain>
    </source>
</reference>
<dbReference type="PANTHER" id="PTHR11527">
    <property type="entry name" value="HEAT-SHOCK PROTEIN 20 FAMILY MEMBER"/>
    <property type="match status" value="1"/>
</dbReference>
<accession>A0A6M8BKM9</accession>
<organism evidence="4 5">
    <name type="scientific">Thermoleptolyngbya sichuanensis A183</name>
    <dbReference type="NCBI Taxonomy" id="2737172"/>
    <lineage>
        <taxon>Bacteria</taxon>
        <taxon>Bacillati</taxon>
        <taxon>Cyanobacteriota</taxon>
        <taxon>Cyanophyceae</taxon>
        <taxon>Oculatellales</taxon>
        <taxon>Oculatellaceae</taxon>
        <taxon>Thermoleptolyngbya</taxon>
        <taxon>Thermoleptolyngbya sichuanensis</taxon>
    </lineage>
</organism>
<dbReference type="InterPro" id="IPR031107">
    <property type="entry name" value="Small_HSP"/>
</dbReference>
<evidence type="ECO:0000313" key="5">
    <source>
        <dbReference type="Proteomes" id="UP000505210"/>
    </source>
</evidence>
<keyword evidence="5" id="KW-1185">Reference proteome</keyword>
<comment type="similarity">
    <text evidence="1 2">Belongs to the small heat shock protein (HSP20) family.</text>
</comment>
<feature type="domain" description="SHSP" evidence="3">
    <location>
        <begin position="33"/>
        <end position="145"/>
    </location>
</feature>
<dbReference type="Gene3D" id="2.60.40.790">
    <property type="match status" value="1"/>
</dbReference>
<dbReference type="InterPro" id="IPR002068">
    <property type="entry name" value="A-crystallin/Hsp20_dom"/>
</dbReference>
<dbReference type="PROSITE" id="PS01031">
    <property type="entry name" value="SHSP"/>
    <property type="match status" value="1"/>
</dbReference>
<evidence type="ECO:0000313" key="4">
    <source>
        <dbReference type="EMBL" id="QKD83603.1"/>
    </source>
</evidence>
<dbReference type="InterPro" id="IPR008978">
    <property type="entry name" value="HSP20-like_chaperone"/>
</dbReference>
<dbReference type="EMBL" id="CP053661">
    <property type="protein sequence ID" value="QKD83603.1"/>
    <property type="molecule type" value="Genomic_DNA"/>
</dbReference>
<dbReference type="CDD" id="cd06464">
    <property type="entry name" value="ACD_sHsps-like"/>
    <property type="match status" value="1"/>
</dbReference>
<dbReference type="AlphaFoldDB" id="A0A6M8BKM9"/>
<evidence type="ECO:0000256" key="1">
    <source>
        <dbReference type="PROSITE-ProRule" id="PRU00285"/>
    </source>
</evidence>
<sequence>MALVHWVPFRELETLQRDMNELLDVFNLEGDRKAGLRIAPAIELQETPDALVLKAEIPGVDSKDLDIQVTADAVAIKGERKSETHTEENGIKRSEFRYGSFSRVVPLPSRIQNDKVSAEYKDGILHLTLPKVEAEKNKVVKVTLG</sequence>
<gene>
    <name evidence="4" type="ORF">HPC62_16585</name>
</gene>
<name>A0A6M8BKM9_9CYAN</name>
<proteinExistence type="inferred from homology"/>
<evidence type="ECO:0000259" key="3">
    <source>
        <dbReference type="PROSITE" id="PS01031"/>
    </source>
</evidence>
<evidence type="ECO:0000256" key="2">
    <source>
        <dbReference type="RuleBase" id="RU003616"/>
    </source>
</evidence>